<evidence type="ECO:0000313" key="1">
    <source>
        <dbReference type="EMBL" id="AIX21377.1"/>
    </source>
</evidence>
<name>A0A0E3F3U4_9CAUD</name>
<dbReference type="Proteomes" id="UP000185321">
    <property type="component" value="Segment"/>
</dbReference>
<sequence length="58" mass="6652">MFELMLLAGVAFTPLQGSETINQFCAEVVGIPYASDNFTDEEWERFTYCRESIKVPQK</sequence>
<proteinExistence type="predicted"/>
<accession>A0A0E3F3U4</accession>
<reference evidence="1 2" key="1">
    <citation type="submission" date="2013-12" db="EMBL/GenBank/DDBJ databases">
        <title>Ecological redundancy of diverse viral populations within a natural community.</title>
        <authorList>
            <person name="Gregory A.C."/>
            <person name="LaButti K."/>
            <person name="Copeland A."/>
            <person name="Woyke T."/>
            <person name="Sullivan M.B."/>
        </authorList>
    </citation>
    <scope>NUCLEOTIDE SEQUENCE [LARGE SCALE GENOMIC DNA]</scope>
    <source>
        <strain evidence="1">Syn7803C8</strain>
    </source>
</reference>
<evidence type="ECO:0000313" key="2">
    <source>
        <dbReference type="Proteomes" id="UP000185321"/>
    </source>
</evidence>
<keyword evidence="2" id="KW-1185">Reference proteome</keyword>
<gene>
    <name evidence="1" type="ORF">Syn7803C8_53</name>
</gene>
<dbReference type="EMBL" id="KJ019058">
    <property type="protein sequence ID" value="AIX21377.1"/>
    <property type="molecule type" value="Genomic_DNA"/>
</dbReference>
<organism evidence="1 2">
    <name type="scientific">Synechococcus phage ACG-2014f_Syn7803C8</name>
    <dbReference type="NCBI Taxonomy" id="2790336"/>
    <lineage>
        <taxon>Viruses</taxon>
        <taxon>Duplodnaviria</taxon>
        <taxon>Heunggongvirae</taxon>
        <taxon>Uroviricota</taxon>
        <taxon>Caudoviricetes</taxon>
        <taxon>Pantevenvirales</taxon>
        <taxon>Kyanoviridae</taxon>
        <taxon>Atlauavirus</taxon>
        <taxon>Atlauavirus tusconc8</taxon>
    </lineage>
</organism>
<protein>
    <submittedName>
        <fullName evidence="1">Uncharacterized protein</fullName>
    </submittedName>
</protein>